<dbReference type="PANTHER" id="PTHR11328">
    <property type="entry name" value="MAJOR FACILITATOR SUPERFAMILY DOMAIN-CONTAINING PROTEIN"/>
    <property type="match status" value="1"/>
</dbReference>
<dbReference type="GO" id="GO:0005886">
    <property type="term" value="C:plasma membrane"/>
    <property type="evidence" value="ECO:0007669"/>
    <property type="project" value="UniProtKB-SubCell"/>
</dbReference>
<feature type="transmembrane region" description="Helical" evidence="9">
    <location>
        <begin position="312"/>
        <end position="330"/>
    </location>
</feature>
<feature type="region of interest" description="Disordered" evidence="8">
    <location>
        <begin position="1"/>
        <end position="22"/>
    </location>
</feature>
<evidence type="ECO:0000256" key="5">
    <source>
        <dbReference type="ARBA" id="ARBA00022692"/>
    </source>
</evidence>
<keyword evidence="6 9" id="KW-1133">Transmembrane helix</keyword>
<evidence type="ECO:0000313" key="11">
    <source>
        <dbReference type="Proteomes" id="UP000515838"/>
    </source>
</evidence>
<feature type="transmembrane region" description="Helical" evidence="9">
    <location>
        <begin position="41"/>
        <end position="64"/>
    </location>
</feature>
<dbReference type="NCBIfam" id="TIGR00792">
    <property type="entry name" value="gph"/>
    <property type="match status" value="1"/>
</dbReference>
<comment type="subcellular location">
    <subcellularLocation>
        <location evidence="1">Cell membrane</location>
        <topology evidence="1">Multi-pass membrane protein</topology>
    </subcellularLocation>
</comment>
<dbReference type="AlphaFoldDB" id="A0A7G9TGH6"/>
<keyword evidence="4" id="KW-1003">Cell membrane</keyword>
<evidence type="ECO:0000256" key="1">
    <source>
        <dbReference type="ARBA" id="ARBA00004651"/>
    </source>
</evidence>
<evidence type="ECO:0000256" key="6">
    <source>
        <dbReference type="ARBA" id="ARBA00022989"/>
    </source>
</evidence>
<feature type="transmembrane region" description="Helical" evidence="9">
    <location>
        <begin position="422"/>
        <end position="441"/>
    </location>
</feature>
<reference evidence="10 11" key="1">
    <citation type="submission" date="2020-08" db="EMBL/GenBank/DDBJ databases">
        <title>Streptomycin Non-resistant strain, P. mexicana.</title>
        <authorList>
            <person name="Ganesh-Kumar S."/>
            <person name="Zhe T."/>
            <person name="Yu Z."/>
            <person name="Min Y."/>
        </authorList>
    </citation>
    <scope>NUCLEOTIDE SEQUENCE [LARGE SCALE GENOMIC DNA]</scope>
    <source>
        <strain evidence="10 11">GTZY2</strain>
    </source>
</reference>
<organism evidence="10 11">
    <name type="scientific">Pseudoxanthomonas mexicana</name>
    <dbReference type="NCBI Taxonomy" id="128785"/>
    <lineage>
        <taxon>Bacteria</taxon>
        <taxon>Pseudomonadati</taxon>
        <taxon>Pseudomonadota</taxon>
        <taxon>Gammaproteobacteria</taxon>
        <taxon>Lysobacterales</taxon>
        <taxon>Lysobacteraceae</taxon>
        <taxon>Pseudoxanthomonas</taxon>
    </lineage>
</organism>
<dbReference type="InterPro" id="IPR001927">
    <property type="entry name" value="Na/Gal_symport"/>
</dbReference>
<feature type="transmembrane region" description="Helical" evidence="9">
    <location>
        <begin position="165"/>
        <end position="184"/>
    </location>
</feature>
<sequence length="466" mass="49957">MRSDQGSGDAAQSAGTRAPDSGPRFGEKVGYGIGDFGFNLYWANISAFLLIFYTDVMGLAAAAVGTMMLVTKIVDAVTDPLMGALADRTRSRFGRFRPYLLYGALPLAFTGVLTWTVPDLGEGGKLAWAYATFTLMMLAYTVVSIPYSALSGVITADSQQRTQLISFRFIAAFAGTMAVNGLTLDLVRWLGRGDQALGWQLTLSLYGVIATVAFVTVALTTRERVAPPPQQASAVRQDVVDLLHNRPWMVLFALALIIMVTIVMRGGSLAYYLKYHLARPELTGLFLGTYALALAVGAGLTPLMTRYVDKRRLMAGLMAGVGVASCAMFFIPPESVWLMFALNLLVGLMLGPKSPLAFSMYADCADYTEWKTGRRATAMTFAAATFSQKLGGALASATIAWILAGMGYVANAAQSDASRLGIVLLLTVIPGCVALLAAWVMRFYPLDGATLAQVQADLRSRREASA</sequence>
<evidence type="ECO:0000256" key="7">
    <source>
        <dbReference type="ARBA" id="ARBA00023136"/>
    </source>
</evidence>
<evidence type="ECO:0000313" key="10">
    <source>
        <dbReference type="EMBL" id="QNN79201.1"/>
    </source>
</evidence>
<evidence type="ECO:0000256" key="9">
    <source>
        <dbReference type="SAM" id="Phobius"/>
    </source>
</evidence>
<dbReference type="Proteomes" id="UP000515838">
    <property type="component" value="Chromosome"/>
</dbReference>
<gene>
    <name evidence="10" type="ORF">IAE60_07295</name>
</gene>
<dbReference type="PROSITE" id="PS00872">
    <property type="entry name" value="NA_GALACTOSIDE_SYMP"/>
    <property type="match status" value="1"/>
</dbReference>
<evidence type="ECO:0000256" key="4">
    <source>
        <dbReference type="ARBA" id="ARBA00022475"/>
    </source>
</evidence>
<evidence type="ECO:0000256" key="8">
    <source>
        <dbReference type="SAM" id="MobiDB-lite"/>
    </source>
</evidence>
<feature type="transmembrane region" description="Helical" evidence="9">
    <location>
        <begin position="129"/>
        <end position="153"/>
    </location>
</feature>
<dbReference type="GO" id="GO:0006814">
    <property type="term" value="P:sodium ion transport"/>
    <property type="evidence" value="ECO:0007669"/>
    <property type="project" value="InterPro"/>
</dbReference>
<dbReference type="InterPro" id="IPR036259">
    <property type="entry name" value="MFS_trans_sf"/>
</dbReference>
<proteinExistence type="inferred from homology"/>
<dbReference type="EMBL" id="CP060731">
    <property type="protein sequence ID" value="QNN79201.1"/>
    <property type="molecule type" value="Genomic_DNA"/>
</dbReference>
<name>A0A7G9TGH6_PSEMX</name>
<dbReference type="GO" id="GO:0015293">
    <property type="term" value="F:symporter activity"/>
    <property type="evidence" value="ECO:0007669"/>
    <property type="project" value="InterPro"/>
</dbReference>
<dbReference type="CDD" id="cd17332">
    <property type="entry name" value="MFS_MelB_like"/>
    <property type="match status" value="1"/>
</dbReference>
<keyword evidence="7 9" id="KW-0472">Membrane</keyword>
<dbReference type="InterPro" id="IPR018043">
    <property type="entry name" value="Na/Gal_symport_CS"/>
</dbReference>
<evidence type="ECO:0000256" key="3">
    <source>
        <dbReference type="ARBA" id="ARBA00022448"/>
    </source>
</evidence>
<feature type="transmembrane region" description="Helical" evidence="9">
    <location>
        <begin position="99"/>
        <end position="117"/>
    </location>
</feature>
<dbReference type="GO" id="GO:0008643">
    <property type="term" value="P:carbohydrate transport"/>
    <property type="evidence" value="ECO:0007669"/>
    <property type="project" value="InterPro"/>
</dbReference>
<keyword evidence="3" id="KW-0813">Transport</keyword>
<dbReference type="SUPFAM" id="SSF103473">
    <property type="entry name" value="MFS general substrate transporter"/>
    <property type="match status" value="1"/>
</dbReference>
<dbReference type="PANTHER" id="PTHR11328:SF24">
    <property type="entry name" value="MAJOR FACILITATOR SUPERFAMILY (MFS) PROFILE DOMAIN-CONTAINING PROTEIN"/>
    <property type="match status" value="1"/>
</dbReference>
<protein>
    <submittedName>
        <fullName evidence="10">MFS transporter</fullName>
    </submittedName>
</protein>
<evidence type="ECO:0000256" key="2">
    <source>
        <dbReference type="ARBA" id="ARBA00009617"/>
    </source>
</evidence>
<dbReference type="RefSeq" id="WP_187574374.1">
    <property type="nucleotide sequence ID" value="NZ_CP060731.1"/>
</dbReference>
<accession>A0A7G9TGH6</accession>
<feature type="transmembrane region" description="Helical" evidence="9">
    <location>
        <begin position="196"/>
        <end position="219"/>
    </location>
</feature>
<feature type="transmembrane region" description="Helical" evidence="9">
    <location>
        <begin position="390"/>
        <end position="410"/>
    </location>
</feature>
<dbReference type="GeneID" id="81470766"/>
<keyword evidence="5 9" id="KW-0812">Transmembrane</keyword>
<comment type="similarity">
    <text evidence="2">Belongs to the sodium:galactoside symporter (TC 2.A.2) family.</text>
</comment>
<feature type="transmembrane region" description="Helical" evidence="9">
    <location>
        <begin position="285"/>
        <end position="305"/>
    </location>
</feature>
<feature type="transmembrane region" description="Helical" evidence="9">
    <location>
        <begin position="250"/>
        <end position="273"/>
    </location>
</feature>
<dbReference type="InterPro" id="IPR039672">
    <property type="entry name" value="MFS_2"/>
</dbReference>
<dbReference type="Gene3D" id="1.20.1250.20">
    <property type="entry name" value="MFS general substrate transporter like domains"/>
    <property type="match status" value="1"/>
</dbReference>
<dbReference type="Pfam" id="PF13347">
    <property type="entry name" value="MFS_2"/>
    <property type="match status" value="1"/>
</dbReference>